<evidence type="ECO:0000256" key="8">
    <source>
        <dbReference type="ARBA" id="ARBA00023237"/>
    </source>
</evidence>
<name>A0ABT6TU69_9BACL</name>
<evidence type="ECO:0000256" key="11">
    <source>
        <dbReference type="SAM" id="Phobius"/>
    </source>
</evidence>
<evidence type="ECO:0000256" key="9">
    <source>
        <dbReference type="PROSITE-ProRule" id="PRU00473"/>
    </source>
</evidence>
<dbReference type="InterPro" id="IPR050330">
    <property type="entry name" value="Bact_OuterMem_StrucFunc"/>
</dbReference>
<gene>
    <name evidence="13" type="ORF">KB449_36060</name>
</gene>
<dbReference type="SUPFAM" id="SSF103088">
    <property type="entry name" value="OmpA-like"/>
    <property type="match status" value="1"/>
</dbReference>
<dbReference type="Pfam" id="PF00691">
    <property type="entry name" value="OmpA"/>
    <property type="match status" value="1"/>
</dbReference>
<comment type="subcellular location">
    <subcellularLocation>
        <location evidence="1">Cell membrane</location>
        <topology evidence="1">Single-pass membrane protein</topology>
    </subcellularLocation>
    <subcellularLocation>
        <location evidence="2">Cell outer membrane</location>
    </subcellularLocation>
</comment>
<dbReference type="PANTHER" id="PTHR30329">
    <property type="entry name" value="STATOR ELEMENT OF FLAGELLAR MOTOR COMPLEX"/>
    <property type="match status" value="1"/>
</dbReference>
<dbReference type="InterPro" id="IPR025713">
    <property type="entry name" value="MotB-like_N_dom"/>
</dbReference>
<evidence type="ECO:0000259" key="12">
    <source>
        <dbReference type="PROSITE" id="PS51123"/>
    </source>
</evidence>
<evidence type="ECO:0000256" key="10">
    <source>
        <dbReference type="SAM" id="MobiDB-lite"/>
    </source>
</evidence>
<dbReference type="Gene3D" id="3.30.1330.60">
    <property type="entry name" value="OmpA-like domain"/>
    <property type="match status" value="1"/>
</dbReference>
<keyword evidence="6 11" id="KW-1133">Transmembrane helix</keyword>
<keyword evidence="7 9" id="KW-0472">Membrane</keyword>
<keyword evidence="13" id="KW-0282">Flagellum</keyword>
<dbReference type="Proteomes" id="UP001161691">
    <property type="component" value="Unassembled WGS sequence"/>
</dbReference>
<sequence length="266" mass="29901">MARRRSRRSRSAHENHDRWLITYADLITLLLIFFIIMYAMSQIDIKKYDTLAKSLQLEFHRADSIIEMGSGLEGGTDVAKYASPPPSANPSPSASASVDLDAEIARRREQALQDLLKVIESYVKENKLQQDVFVGDMPQGIAIRLSDRFLFDLGKADLKPDARPALDKLSSLFAKLDTTISIQGHTDNLPIQPGSAFRDNWGLSSGRALSVLRYFVDTRKLPEKIFEITGYADTRPVAANDTEANRQKNRRVEILVVRQAESAHRS</sequence>
<dbReference type="EMBL" id="JAGRPV010000002">
    <property type="protein sequence ID" value="MDI4650402.1"/>
    <property type="molecule type" value="Genomic_DNA"/>
</dbReference>
<evidence type="ECO:0000313" key="13">
    <source>
        <dbReference type="EMBL" id="MDI4650402.1"/>
    </source>
</evidence>
<dbReference type="PROSITE" id="PS51123">
    <property type="entry name" value="OMPA_2"/>
    <property type="match status" value="1"/>
</dbReference>
<evidence type="ECO:0000256" key="1">
    <source>
        <dbReference type="ARBA" id="ARBA00004162"/>
    </source>
</evidence>
<evidence type="ECO:0000256" key="5">
    <source>
        <dbReference type="ARBA" id="ARBA00022692"/>
    </source>
</evidence>
<dbReference type="CDD" id="cd07185">
    <property type="entry name" value="OmpA_C-like"/>
    <property type="match status" value="1"/>
</dbReference>
<comment type="similarity">
    <text evidence="3">Belongs to the MotB family.</text>
</comment>
<feature type="region of interest" description="Disordered" evidence="10">
    <location>
        <begin position="77"/>
        <end position="96"/>
    </location>
</feature>
<proteinExistence type="inferred from homology"/>
<feature type="domain" description="OmpA-like" evidence="12">
    <location>
        <begin position="138"/>
        <end position="260"/>
    </location>
</feature>
<evidence type="ECO:0000256" key="2">
    <source>
        <dbReference type="ARBA" id="ARBA00004442"/>
    </source>
</evidence>
<evidence type="ECO:0000256" key="3">
    <source>
        <dbReference type="ARBA" id="ARBA00008914"/>
    </source>
</evidence>
<keyword evidence="4" id="KW-1003">Cell membrane</keyword>
<keyword evidence="13" id="KW-0966">Cell projection</keyword>
<evidence type="ECO:0000256" key="4">
    <source>
        <dbReference type="ARBA" id="ARBA00022475"/>
    </source>
</evidence>
<reference evidence="13" key="1">
    <citation type="submission" date="2023-04" db="EMBL/GenBank/DDBJ databases">
        <title>Comparative genomic analysis of Cohnella hashimotonis sp. nov., isolated from the International Space Station.</title>
        <authorList>
            <person name="Venkateswaran K."/>
            <person name="Simpson A."/>
        </authorList>
    </citation>
    <scope>NUCLEOTIDE SEQUENCE</scope>
    <source>
        <strain evidence="13">F6_2S_P_1</strain>
    </source>
</reference>
<keyword evidence="13" id="KW-0969">Cilium</keyword>
<protein>
    <submittedName>
        <fullName evidence="13">Flagellar motor protein MotB</fullName>
    </submittedName>
</protein>
<dbReference type="RefSeq" id="WP_282913250.1">
    <property type="nucleotide sequence ID" value="NZ_JAGRPV010000002.1"/>
</dbReference>
<dbReference type="InterPro" id="IPR036737">
    <property type="entry name" value="OmpA-like_sf"/>
</dbReference>
<dbReference type="Pfam" id="PF13677">
    <property type="entry name" value="MotB_plug"/>
    <property type="match status" value="1"/>
</dbReference>
<evidence type="ECO:0000256" key="7">
    <source>
        <dbReference type="ARBA" id="ARBA00023136"/>
    </source>
</evidence>
<evidence type="ECO:0000256" key="6">
    <source>
        <dbReference type="ARBA" id="ARBA00022989"/>
    </source>
</evidence>
<accession>A0ABT6TU69</accession>
<dbReference type="InterPro" id="IPR006665">
    <property type="entry name" value="OmpA-like"/>
</dbReference>
<comment type="caution">
    <text evidence="13">The sequence shown here is derived from an EMBL/GenBank/DDBJ whole genome shotgun (WGS) entry which is preliminary data.</text>
</comment>
<dbReference type="PRINTS" id="PR01021">
    <property type="entry name" value="OMPADOMAIN"/>
</dbReference>
<feature type="transmembrane region" description="Helical" evidence="11">
    <location>
        <begin position="20"/>
        <end position="40"/>
    </location>
</feature>
<evidence type="ECO:0000313" key="14">
    <source>
        <dbReference type="Proteomes" id="UP001161691"/>
    </source>
</evidence>
<organism evidence="13 14">
    <name type="scientific">Cohnella hashimotonis</name>
    <dbReference type="NCBI Taxonomy" id="2826895"/>
    <lineage>
        <taxon>Bacteria</taxon>
        <taxon>Bacillati</taxon>
        <taxon>Bacillota</taxon>
        <taxon>Bacilli</taxon>
        <taxon>Bacillales</taxon>
        <taxon>Paenibacillaceae</taxon>
        <taxon>Cohnella</taxon>
    </lineage>
</organism>
<keyword evidence="8" id="KW-0998">Cell outer membrane</keyword>
<keyword evidence="5 11" id="KW-0812">Transmembrane</keyword>
<dbReference type="InterPro" id="IPR006664">
    <property type="entry name" value="OMP_bac"/>
</dbReference>
<keyword evidence="14" id="KW-1185">Reference proteome</keyword>
<dbReference type="PANTHER" id="PTHR30329:SF21">
    <property type="entry name" value="LIPOPROTEIN YIAD-RELATED"/>
    <property type="match status" value="1"/>
</dbReference>